<evidence type="ECO:0000313" key="3">
    <source>
        <dbReference type="Proteomes" id="UP000762676"/>
    </source>
</evidence>
<dbReference type="PROSITE" id="PS50878">
    <property type="entry name" value="RT_POL"/>
    <property type="match status" value="1"/>
</dbReference>
<reference evidence="2 3" key="1">
    <citation type="journal article" date="2021" name="Elife">
        <title>Chloroplast acquisition without the gene transfer in kleptoplastic sea slugs, Plakobranchus ocellatus.</title>
        <authorList>
            <person name="Maeda T."/>
            <person name="Takahashi S."/>
            <person name="Yoshida T."/>
            <person name="Shimamura S."/>
            <person name="Takaki Y."/>
            <person name="Nagai Y."/>
            <person name="Toyoda A."/>
            <person name="Suzuki Y."/>
            <person name="Arimoto A."/>
            <person name="Ishii H."/>
            <person name="Satoh N."/>
            <person name="Nishiyama T."/>
            <person name="Hasebe M."/>
            <person name="Maruyama T."/>
            <person name="Minagawa J."/>
            <person name="Obokata J."/>
            <person name="Shigenobu S."/>
        </authorList>
    </citation>
    <scope>NUCLEOTIDE SEQUENCE [LARGE SCALE GENOMIC DNA]</scope>
</reference>
<dbReference type="PANTHER" id="PTHR31635:SF196">
    <property type="entry name" value="REVERSE TRANSCRIPTASE DOMAIN-CONTAINING PROTEIN-RELATED"/>
    <property type="match status" value="1"/>
</dbReference>
<sequence length="258" mass="29558">MTLREIADELQHENDKGADSIILALDYKKTFDTVSVKLILETCKHFGFEENFRRWVSTLFKERTAFVKNGGYLSREFQINRGVRQGCPTALLIFLLAAEVLAQSIRQNNRIHGIKLPMSDKSVKIKQFADGTTLFLRDIIDFREALSKMKQFSLFSGLQLNQNKYQALVMGQNRTFGNEISGIKCVDIAKILGVYFSTKKPPQEVEENWTKKTETQEKTLSRWSRKDPSVVGKIHIVKTFGLSLFTYAMQSMACRNVL</sequence>
<proteinExistence type="predicted"/>
<evidence type="ECO:0000313" key="2">
    <source>
        <dbReference type="EMBL" id="GFS06391.1"/>
    </source>
</evidence>
<dbReference type="AlphaFoldDB" id="A0AAV4IA51"/>
<comment type="caution">
    <text evidence="2">The sequence shown here is derived from an EMBL/GenBank/DDBJ whole genome shotgun (WGS) entry which is preliminary data.</text>
</comment>
<keyword evidence="2" id="KW-0548">Nucleotidyltransferase</keyword>
<protein>
    <submittedName>
        <fullName evidence="2">LINE-1 reverse transcriptase homolog</fullName>
    </submittedName>
</protein>
<accession>A0AAV4IA51</accession>
<keyword evidence="2" id="KW-0808">Transferase</keyword>
<dbReference type="PANTHER" id="PTHR31635">
    <property type="entry name" value="REVERSE TRANSCRIPTASE DOMAIN-CONTAINING PROTEIN-RELATED"/>
    <property type="match status" value="1"/>
</dbReference>
<feature type="domain" description="Reverse transcriptase" evidence="1">
    <location>
        <begin position="1"/>
        <end position="180"/>
    </location>
</feature>
<gene>
    <name evidence="2" type="ORF">ElyMa_006542900</name>
</gene>
<dbReference type="EMBL" id="BMAT01013146">
    <property type="protein sequence ID" value="GFS06391.1"/>
    <property type="molecule type" value="Genomic_DNA"/>
</dbReference>
<name>A0AAV4IA51_9GAST</name>
<dbReference type="InterPro" id="IPR000477">
    <property type="entry name" value="RT_dom"/>
</dbReference>
<evidence type="ECO:0000259" key="1">
    <source>
        <dbReference type="PROSITE" id="PS50878"/>
    </source>
</evidence>
<keyword evidence="2" id="KW-0695">RNA-directed DNA polymerase</keyword>
<dbReference type="Pfam" id="PF00078">
    <property type="entry name" value="RVT_1"/>
    <property type="match status" value="1"/>
</dbReference>
<keyword evidence="3" id="KW-1185">Reference proteome</keyword>
<dbReference type="Proteomes" id="UP000762676">
    <property type="component" value="Unassembled WGS sequence"/>
</dbReference>
<organism evidence="2 3">
    <name type="scientific">Elysia marginata</name>
    <dbReference type="NCBI Taxonomy" id="1093978"/>
    <lineage>
        <taxon>Eukaryota</taxon>
        <taxon>Metazoa</taxon>
        <taxon>Spiralia</taxon>
        <taxon>Lophotrochozoa</taxon>
        <taxon>Mollusca</taxon>
        <taxon>Gastropoda</taxon>
        <taxon>Heterobranchia</taxon>
        <taxon>Euthyneura</taxon>
        <taxon>Panpulmonata</taxon>
        <taxon>Sacoglossa</taxon>
        <taxon>Placobranchoidea</taxon>
        <taxon>Plakobranchidae</taxon>
        <taxon>Elysia</taxon>
    </lineage>
</organism>
<dbReference type="GO" id="GO:0003964">
    <property type="term" value="F:RNA-directed DNA polymerase activity"/>
    <property type="evidence" value="ECO:0007669"/>
    <property type="project" value="UniProtKB-KW"/>
</dbReference>